<feature type="region of interest" description="Disordered" evidence="1">
    <location>
        <begin position="115"/>
        <end position="156"/>
    </location>
</feature>
<dbReference type="KEGG" id="eus:EUTSA_v100161570m"/>
<dbReference type="AlphaFoldDB" id="V4NYC1"/>
<accession>V4NYC1</accession>
<dbReference type="Gramene" id="ESQ51951">
    <property type="protein sequence ID" value="ESQ51951"/>
    <property type="gene ID" value="EUTSA_v100161570mg"/>
</dbReference>
<organism evidence="2 3">
    <name type="scientific">Eutrema salsugineum</name>
    <name type="common">Saltwater cress</name>
    <name type="synonym">Sisymbrium salsugineum</name>
    <dbReference type="NCBI Taxonomy" id="72664"/>
    <lineage>
        <taxon>Eukaryota</taxon>
        <taxon>Viridiplantae</taxon>
        <taxon>Streptophyta</taxon>
        <taxon>Embryophyta</taxon>
        <taxon>Tracheophyta</taxon>
        <taxon>Spermatophyta</taxon>
        <taxon>Magnoliopsida</taxon>
        <taxon>eudicotyledons</taxon>
        <taxon>Gunneridae</taxon>
        <taxon>Pentapetalae</taxon>
        <taxon>rosids</taxon>
        <taxon>malvids</taxon>
        <taxon>Brassicales</taxon>
        <taxon>Brassicaceae</taxon>
        <taxon>Eutremeae</taxon>
        <taxon>Eutrema</taxon>
    </lineage>
</organism>
<dbReference type="eggNOG" id="KOG0323">
    <property type="taxonomic scope" value="Eukaryota"/>
</dbReference>
<dbReference type="EMBL" id="KI517385">
    <property type="protein sequence ID" value="ESQ51951.1"/>
    <property type="molecule type" value="Genomic_DNA"/>
</dbReference>
<keyword evidence="3" id="KW-1185">Reference proteome</keyword>
<feature type="compositionally biased region" description="Basic and acidic residues" evidence="1">
    <location>
        <begin position="115"/>
        <end position="127"/>
    </location>
</feature>
<proteinExistence type="predicted"/>
<reference evidence="2 3" key="1">
    <citation type="journal article" date="2013" name="Front. Plant Sci.">
        <title>The Reference Genome of the Halophytic Plant Eutrema salsugineum.</title>
        <authorList>
            <person name="Yang R."/>
            <person name="Jarvis D.E."/>
            <person name="Chen H."/>
            <person name="Beilstein M.A."/>
            <person name="Grimwood J."/>
            <person name="Jenkins J."/>
            <person name="Shu S."/>
            <person name="Prochnik S."/>
            <person name="Xin M."/>
            <person name="Ma C."/>
            <person name="Schmutz J."/>
            <person name="Wing R.A."/>
            <person name="Mitchell-Olds T."/>
            <person name="Schumaker K.S."/>
            <person name="Wang X."/>
        </authorList>
    </citation>
    <scope>NUCLEOTIDE SEQUENCE [LARGE SCALE GENOMIC DNA]</scope>
</reference>
<feature type="non-terminal residue" evidence="2">
    <location>
        <position position="200"/>
    </location>
</feature>
<feature type="compositionally biased region" description="Acidic residues" evidence="1">
    <location>
        <begin position="133"/>
        <end position="156"/>
    </location>
</feature>
<dbReference type="STRING" id="72664.V4NYC1"/>
<protein>
    <submittedName>
        <fullName evidence="2">Uncharacterized protein</fullName>
    </submittedName>
</protein>
<sequence>MLVARSGYSRTLNRMGNDEDLIVLADVEEGEISDSGNNTSIEVKQTTAADGGVIDGGAVAGERGGSNGSSRVWTMRDLVTKYPAYRGYANSGLYNFAWAQAVQNKPLNEGLGMDYEQRESSESKSGEGADTIVIDDSDDEKEEGELEEGEIDLESASDEKLAARAQMEPESFVLTSANKVEDDRIQKERDLENKVKLIRG</sequence>
<gene>
    <name evidence="2" type="ORF">EUTSA_v100161570mg</name>
</gene>
<dbReference type="Proteomes" id="UP000030689">
    <property type="component" value="Unassembled WGS sequence"/>
</dbReference>
<name>V4NYC1_EUTSA</name>
<evidence type="ECO:0000313" key="3">
    <source>
        <dbReference type="Proteomes" id="UP000030689"/>
    </source>
</evidence>
<evidence type="ECO:0000313" key="2">
    <source>
        <dbReference type="EMBL" id="ESQ51951.1"/>
    </source>
</evidence>
<evidence type="ECO:0000256" key="1">
    <source>
        <dbReference type="SAM" id="MobiDB-lite"/>
    </source>
</evidence>